<dbReference type="Pfam" id="PF00950">
    <property type="entry name" value="ABC-3"/>
    <property type="match status" value="1"/>
</dbReference>
<keyword evidence="4 7" id="KW-1133">Transmembrane helix</keyword>
<keyword evidence="3 6" id="KW-0812">Transmembrane</keyword>
<evidence type="ECO:0000313" key="8">
    <source>
        <dbReference type="EMBL" id="MBB4934883.1"/>
    </source>
</evidence>
<comment type="subcellular location">
    <subcellularLocation>
        <location evidence="6">Cell membrane</location>
        <topology evidence="6">Multi-pass membrane protein</topology>
    </subcellularLocation>
    <subcellularLocation>
        <location evidence="1">Membrane</location>
        <topology evidence="1">Multi-pass membrane protein</topology>
    </subcellularLocation>
</comment>
<protein>
    <submittedName>
        <fullName evidence="8">Manganese/iron transport system permease protein/iron/zinc/copper transport system permease protein</fullName>
    </submittedName>
</protein>
<evidence type="ECO:0000313" key="9">
    <source>
        <dbReference type="Proteomes" id="UP000523007"/>
    </source>
</evidence>
<dbReference type="EMBL" id="JACHJT010000002">
    <property type="protein sequence ID" value="MBB4934883.1"/>
    <property type="molecule type" value="Genomic_DNA"/>
</dbReference>
<dbReference type="RefSeq" id="WP_184584580.1">
    <property type="nucleotide sequence ID" value="NZ_JACHJT010000002.1"/>
</dbReference>
<keyword evidence="5 7" id="KW-0472">Membrane</keyword>
<dbReference type="GO" id="GO:0055085">
    <property type="term" value="P:transmembrane transport"/>
    <property type="evidence" value="ECO:0007669"/>
    <property type="project" value="InterPro"/>
</dbReference>
<feature type="transmembrane region" description="Helical" evidence="7">
    <location>
        <begin position="134"/>
        <end position="154"/>
    </location>
</feature>
<evidence type="ECO:0000256" key="1">
    <source>
        <dbReference type="ARBA" id="ARBA00004141"/>
    </source>
</evidence>
<organism evidence="8 9">
    <name type="scientific">Lipingzhangella halophila</name>
    <dbReference type="NCBI Taxonomy" id="1783352"/>
    <lineage>
        <taxon>Bacteria</taxon>
        <taxon>Bacillati</taxon>
        <taxon>Actinomycetota</taxon>
        <taxon>Actinomycetes</taxon>
        <taxon>Streptosporangiales</taxon>
        <taxon>Nocardiopsidaceae</taxon>
        <taxon>Lipingzhangella</taxon>
    </lineage>
</organism>
<dbReference type="GO" id="GO:0010043">
    <property type="term" value="P:response to zinc ion"/>
    <property type="evidence" value="ECO:0007669"/>
    <property type="project" value="TreeGrafter"/>
</dbReference>
<accession>A0A7W7RNR8</accession>
<keyword evidence="6" id="KW-0813">Transport</keyword>
<dbReference type="SUPFAM" id="SSF81345">
    <property type="entry name" value="ABC transporter involved in vitamin B12 uptake, BtuC"/>
    <property type="match status" value="1"/>
</dbReference>
<comment type="similarity">
    <text evidence="2 6">Belongs to the ABC-3 integral membrane protein family.</text>
</comment>
<feature type="transmembrane region" description="Helical" evidence="7">
    <location>
        <begin position="94"/>
        <end position="113"/>
    </location>
</feature>
<dbReference type="GO" id="GO:0043190">
    <property type="term" value="C:ATP-binding cassette (ABC) transporter complex"/>
    <property type="evidence" value="ECO:0007669"/>
    <property type="project" value="InterPro"/>
</dbReference>
<dbReference type="Proteomes" id="UP000523007">
    <property type="component" value="Unassembled WGS sequence"/>
</dbReference>
<evidence type="ECO:0000256" key="4">
    <source>
        <dbReference type="ARBA" id="ARBA00022989"/>
    </source>
</evidence>
<evidence type="ECO:0000256" key="5">
    <source>
        <dbReference type="ARBA" id="ARBA00023136"/>
    </source>
</evidence>
<feature type="transmembrane region" description="Helical" evidence="7">
    <location>
        <begin position="49"/>
        <end position="74"/>
    </location>
</feature>
<sequence>MECLTDPFVAYDYFGRALLALVLAGATCAALGAFVVVRRMSYIAHGLSHSVIGGAAVAGLLNVSLLLGAGVWAFVSAVLIDRVSRRHGLHADTAIGIVTTASFAAGIAIISAARDIRLNLDAFLFGSVLGVSESDVLLIGTVAAVVAAVLFARYRPLLFTTFDPGVAAAHGVRVGRCEALFALLLTAGIVASMRVLGVLLVAAAVAIPPATARLLTNRFERMLLLSAFFGAAAAVPGMYLSWYADIASGPAVVLSQTALLALAWLYAGALRAWAAASA</sequence>
<feature type="transmembrane region" description="Helical" evidence="7">
    <location>
        <begin position="180"/>
        <end position="210"/>
    </location>
</feature>
<proteinExistence type="inferred from homology"/>
<name>A0A7W7RNR8_9ACTN</name>
<evidence type="ECO:0000256" key="3">
    <source>
        <dbReference type="ARBA" id="ARBA00022692"/>
    </source>
</evidence>
<feature type="transmembrane region" description="Helical" evidence="7">
    <location>
        <begin position="222"/>
        <end position="242"/>
    </location>
</feature>
<reference evidence="8 9" key="1">
    <citation type="submission" date="2020-08" db="EMBL/GenBank/DDBJ databases">
        <title>Sequencing the genomes of 1000 actinobacteria strains.</title>
        <authorList>
            <person name="Klenk H.-P."/>
        </authorList>
    </citation>
    <scope>NUCLEOTIDE SEQUENCE [LARGE SCALE GENOMIC DNA]</scope>
    <source>
        <strain evidence="8 9">DSM 102030</strain>
    </source>
</reference>
<dbReference type="InterPro" id="IPR037294">
    <property type="entry name" value="ABC_BtuC-like"/>
</dbReference>
<dbReference type="PANTHER" id="PTHR30477">
    <property type="entry name" value="ABC-TRANSPORTER METAL-BINDING PROTEIN"/>
    <property type="match status" value="1"/>
</dbReference>
<evidence type="ECO:0000256" key="2">
    <source>
        <dbReference type="ARBA" id="ARBA00008034"/>
    </source>
</evidence>
<evidence type="ECO:0000256" key="7">
    <source>
        <dbReference type="SAM" id="Phobius"/>
    </source>
</evidence>
<feature type="transmembrane region" description="Helical" evidence="7">
    <location>
        <begin position="17"/>
        <end position="37"/>
    </location>
</feature>
<comment type="caution">
    <text evidence="8">The sequence shown here is derived from an EMBL/GenBank/DDBJ whole genome shotgun (WGS) entry which is preliminary data.</text>
</comment>
<dbReference type="PANTHER" id="PTHR30477:SF13">
    <property type="entry name" value="IRON TRANSPORT SYSTEM MEMBRANE PROTEIN HI_0360-RELATED"/>
    <property type="match status" value="1"/>
</dbReference>
<gene>
    <name evidence="8" type="ORF">F4561_005777</name>
</gene>
<dbReference type="AlphaFoldDB" id="A0A7W7RNR8"/>
<dbReference type="Gene3D" id="1.10.3470.10">
    <property type="entry name" value="ABC transporter involved in vitamin B12 uptake, BtuC"/>
    <property type="match status" value="1"/>
</dbReference>
<keyword evidence="9" id="KW-1185">Reference proteome</keyword>
<evidence type="ECO:0000256" key="6">
    <source>
        <dbReference type="RuleBase" id="RU003943"/>
    </source>
</evidence>
<feature type="transmembrane region" description="Helical" evidence="7">
    <location>
        <begin position="254"/>
        <end position="274"/>
    </location>
</feature>
<dbReference type="InterPro" id="IPR001626">
    <property type="entry name" value="ABC_TroCD"/>
</dbReference>